<comment type="caution">
    <text evidence="1">The sequence shown here is derived from an EMBL/GenBank/DDBJ whole genome shotgun (WGS) entry which is preliminary data.</text>
</comment>
<sequence length="116" mass="13099">MSKRASTSTADSPEQQIRHKHNCMVISLSEHFDPARKNWDALILHLSKFLGPVDLEGKDTNFIKICAKLMAKGTISLGSYDKLYEVICLIDVRPANIIQETSDEIKAIQSKDKNKR</sequence>
<dbReference type="AlphaFoldDB" id="A0A210QLM2"/>
<keyword evidence="2" id="KW-1185">Reference proteome</keyword>
<dbReference type="Proteomes" id="UP000242188">
    <property type="component" value="Unassembled WGS sequence"/>
</dbReference>
<accession>A0A210QLM2</accession>
<evidence type="ECO:0000313" key="1">
    <source>
        <dbReference type="EMBL" id="OWF49632.1"/>
    </source>
</evidence>
<name>A0A210QLM2_MIZYE</name>
<reference evidence="1 2" key="1">
    <citation type="journal article" date="2017" name="Nat. Ecol. Evol.">
        <title>Scallop genome provides insights into evolution of bilaterian karyotype and development.</title>
        <authorList>
            <person name="Wang S."/>
            <person name="Zhang J."/>
            <person name="Jiao W."/>
            <person name="Li J."/>
            <person name="Xun X."/>
            <person name="Sun Y."/>
            <person name="Guo X."/>
            <person name="Huan P."/>
            <person name="Dong B."/>
            <person name="Zhang L."/>
            <person name="Hu X."/>
            <person name="Sun X."/>
            <person name="Wang J."/>
            <person name="Zhao C."/>
            <person name="Wang Y."/>
            <person name="Wang D."/>
            <person name="Huang X."/>
            <person name="Wang R."/>
            <person name="Lv J."/>
            <person name="Li Y."/>
            <person name="Zhang Z."/>
            <person name="Liu B."/>
            <person name="Lu W."/>
            <person name="Hui Y."/>
            <person name="Liang J."/>
            <person name="Zhou Z."/>
            <person name="Hou R."/>
            <person name="Li X."/>
            <person name="Liu Y."/>
            <person name="Li H."/>
            <person name="Ning X."/>
            <person name="Lin Y."/>
            <person name="Zhao L."/>
            <person name="Xing Q."/>
            <person name="Dou J."/>
            <person name="Li Y."/>
            <person name="Mao J."/>
            <person name="Guo H."/>
            <person name="Dou H."/>
            <person name="Li T."/>
            <person name="Mu C."/>
            <person name="Jiang W."/>
            <person name="Fu Q."/>
            <person name="Fu X."/>
            <person name="Miao Y."/>
            <person name="Liu J."/>
            <person name="Yu Q."/>
            <person name="Li R."/>
            <person name="Liao H."/>
            <person name="Li X."/>
            <person name="Kong Y."/>
            <person name="Jiang Z."/>
            <person name="Chourrout D."/>
            <person name="Li R."/>
            <person name="Bao Z."/>
        </authorList>
    </citation>
    <scope>NUCLEOTIDE SEQUENCE [LARGE SCALE GENOMIC DNA]</scope>
    <source>
        <strain evidence="1 2">PY_sf001</strain>
    </source>
</reference>
<evidence type="ECO:0000313" key="2">
    <source>
        <dbReference type="Proteomes" id="UP000242188"/>
    </source>
</evidence>
<protein>
    <submittedName>
        <fullName evidence="1">Uncharacterized protein</fullName>
    </submittedName>
</protein>
<dbReference type="EMBL" id="NEDP02003018">
    <property type="protein sequence ID" value="OWF49632.1"/>
    <property type="molecule type" value="Genomic_DNA"/>
</dbReference>
<gene>
    <name evidence="1" type="ORF">KP79_PYT01027</name>
</gene>
<organism evidence="1 2">
    <name type="scientific">Mizuhopecten yessoensis</name>
    <name type="common">Japanese scallop</name>
    <name type="synonym">Patinopecten yessoensis</name>
    <dbReference type="NCBI Taxonomy" id="6573"/>
    <lineage>
        <taxon>Eukaryota</taxon>
        <taxon>Metazoa</taxon>
        <taxon>Spiralia</taxon>
        <taxon>Lophotrochozoa</taxon>
        <taxon>Mollusca</taxon>
        <taxon>Bivalvia</taxon>
        <taxon>Autobranchia</taxon>
        <taxon>Pteriomorphia</taxon>
        <taxon>Pectinida</taxon>
        <taxon>Pectinoidea</taxon>
        <taxon>Pectinidae</taxon>
        <taxon>Mizuhopecten</taxon>
    </lineage>
</organism>
<proteinExistence type="predicted"/>